<dbReference type="PANTHER" id="PTHR28021:SF1">
    <property type="entry name" value="PRESEQUENCE TRANSLOCATED-ASSOCIATED MOTOR SUBUNIT PAM17, MITOCHONDRIAL"/>
    <property type="match status" value="1"/>
</dbReference>
<reference evidence="13 14" key="1">
    <citation type="submission" date="2016-07" db="EMBL/GenBank/DDBJ databases">
        <title>Pervasive Adenine N6-methylation of Active Genes in Fungi.</title>
        <authorList>
            <consortium name="DOE Joint Genome Institute"/>
            <person name="Mondo S.J."/>
            <person name="Dannebaum R.O."/>
            <person name="Kuo R.C."/>
            <person name="Labutti K."/>
            <person name="Haridas S."/>
            <person name="Kuo A."/>
            <person name="Salamov A."/>
            <person name="Ahrendt S.R."/>
            <person name="Lipzen A."/>
            <person name="Sullivan W."/>
            <person name="Andreopoulos W.B."/>
            <person name="Clum A."/>
            <person name="Lindquist E."/>
            <person name="Daum C."/>
            <person name="Ramamoorthy G.K."/>
            <person name="Gryganskyi A."/>
            <person name="Culley D."/>
            <person name="Magnuson J.K."/>
            <person name="James T.Y."/>
            <person name="O'Malley M.A."/>
            <person name="Stajich J.E."/>
            <person name="Spatafora J.W."/>
            <person name="Visel A."/>
            <person name="Grigoriev I.V."/>
        </authorList>
    </citation>
    <scope>NUCLEOTIDE SEQUENCE [LARGE SCALE GENOMIC DNA]</scope>
    <source>
        <strain evidence="13 14">12-1054</strain>
    </source>
</reference>
<dbReference type="AlphaFoldDB" id="A0A1Y2FKI8"/>
<dbReference type="EMBL" id="MCFI01000007">
    <property type="protein sequence ID" value="ORY83874.1"/>
    <property type="molecule type" value="Genomic_DNA"/>
</dbReference>
<dbReference type="STRING" id="56484.A0A1Y2FKI8"/>
<accession>A0A1Y2FKI8</accession>
<keyword evidence="8 12" id="KW-1133">Transmembrane helix</keyword>
<keyword evidence="4 12" id="KW-0812">Transmembrane</keyword>
<proteinExistence type="inferred from homology"/>
<comment type="subcellular location">
    <subcellularLocation>
        <location evidence="1 12">Mitochondrion inner membrane</location>
        <topology evidence="1 12">Multi-pass membrane protein</topology>
    </subcellularLocation>
</comment>
<comment type="function">
    <text evidence="12">Component of the PAM complex, a complex required for the translocation of transit peptide-containing proteins from the inner membrane into the mitochondrial matrix in an ATP-dependent manner.</text>
</comment>
<evidence type="ECO:0000256" key="12">
    <source>
        <dbReference type="RuleBase" id="RU367146"/>
    </source>
</evidence>
<keyword evidence="10 12" id="KW-0496">Mitochondrion</keyword>
<dbReference type="OrthoDB" id="5970083at2759"/>
<keyword evidence="11 12" id="KW-0472">Membrane</keyword>
<dbReference type="InterPro" id="IPR013875">
    <property type="entry name" value="Pam17"/>
</dbReference>
<protein>
    <recommendedName>
        <fullName evidence="12">Presequence translocated-associated motor subunit PAM17</fullName>
    </recommendedName>
</protein>
<comment type="similarity">
    <text evidence="2 12">Belongs to the PAM17 family.</text>
</comment>
<evidence type="ECO:0000256" key="10">
    <source>
        <dbReference type="ARBA" id="ARBA00023128"/>
    </source>
</evidence>
<evidence type="ECO:0000313" key="14">
    <source>
        <dbReference type="Proteomes" id="UP000193685"/>
    </source>
</evidence>
<evidence type="ECO:0000256" key="9">
    <source>
        <dbReference type="ARBA" id="ARBA00023010"/>
    </source>
</evidence>
<comment type="subunit">
    <text evidence="12">Component of the PAM complex.</text>
</comment>
<evidence type="ECO:0000256" key="11">
    <source>
        <dbReference type="ARBA" id="ARBA00023136"/>
    </source>
</evidence>
<evidence type="ECO:0000256" key="5">
    <source>
        <dbReference type="ARBA" id="ARBA00022792"/>
    </source>
</evidence>
<dbReference type="PANTHER" id="PTHR28021">
    <property type="entry name" value="PRESEQUENCE TRANSLOCATED-ASSOCIATED MOTOR SUBUNIT PAM17, MITOCHONDRIAL"/>
    <property type="match status" value="1"/>
</dbReference>
<keyword evidence="9 12" id="KW-0811">Translocation</keyword>
<evidence type="ECO:0000256" key="2">
    <source>
        <dbReference type="ARBA" id="ARBA00006837"/>
    </source>
</evidence>
<feature type="transmembrane region" description="Helical" evidence="12">
    <location>
        <begin position="109"/>
        <end position="132"/>
    </location>
</feature>
<keyword evidence="14" id="KW-1185">Reference proteome</keyword>
<comment type="caution">
    <text evidence="13">The sequence shown here is derived from an EMBL/GenBank/DDBJ whole genome shotgun (WGS) entry which is preliminary data.</text>
</comment>
<dbReference type="OMA" id="MIFGFDP"/>
<organism evidence="13 14">
    <name type="scientific">Protomyces lactucae-debilis</name>
    <dbReference type="NCBI Taxonomy" id="2754530"/>
    <lineage>
        <taxon>Eukaryota</taxon>
        <taxon>Fungi</taxon>
        <taxon>Dikarya</taxon>
        <taxon>Ascomycota</taxon>
        <taxon>Taphrinomycotina</taxon>
        <taxon>Taphrinomycetes</taxon>
        <taxon>Taphrinales</taxon>
        <taxon>Protomycetaceae</taxon>
        <taxon>Protomyces</taxon>
    </lineage>
</organism>
<keyword evidence="7" id="KW-0809">Transit peptide</keyword>
<evidence type="ECO:0000256" key="4">
    <source>
        <dbReference type="ARBA" id="ARBA00022692"/>
    </source>
</evidence>
<keyword evidence="6 12" id="KW-0653">Protein transport</keyword>
<keyword evidence="5 12" id="KW-0999">Mitochondrion inner membrane</keyword>
<sequence length="202" mass="22926">MHSQRSSLRLATSLMRANAQIRMNATQSTGTASAKLSDNPSDAEVKQLPEHTKLPWNDYLHLRKQRHRAELVASVPSAFFGLVGGFSYFATLEIDPSQLVLGLDPLLVYGGATVGCGALGWLLGPTFGAAGWKLVHRKKQSLIEEREREFYQHIKRVRPSPAKQSFSNPLPDFYCEKVGSLHEYRRWLRDIRIFKRKSEYNL</sequence>
<evidence type="ECO:0000256" key="1">
    <source>
        <dbReference type="ARBA" id="ARBA00004448"/>
    </source>
</evidence>
<evidence type="ECO:0000256" key="8">
    <source>
        <dbReference type="ARBA" id="ARBA00022989"/>
    </source>
</evidence>
<dbReference type="Proteomes" id="UP000193685">
    <property type="component" value="Unassembled WGS sequence"/>
</dbReference>
<evidence type="ECO:0000256" key="7">
    <source>
        <dbReference type="ARBA" id="ARBA00022946"/>
    </source>
</evidence>
<dbReference type="GeneID" id="63784886"/>
<evidence type="ECO:0000313" key="13">
    <source>
        <dbReference type="EMBL" id="ORY83874.1"/>
    </source>
</evidence>
<name>A0A1Y2FKI8_PROLT</name>
<feature type="transmembrane region" description="Helical" evidence="12">
    <location>
        <begin position="71"/>
        <end position="89"/>
    </location>
</feature>
<evidence type="ECO:0000256" key="6">
    <source>
        <dbReference type="ARBA" id="ARBA00022927"/>
    </source>
</evidence>
<keyword evidence="3 12" id="KW-0813">Transport</keyword>
<gene>
    <name evidence="13" type="ORF">BCR37DRAFT_366841</name>
</gene>
<dbReference type="Pfam" id="PF08566">
    <property type="entry name" value="Pam17"/>
    <property type="match status" value="1"/>
</dbReference>
<dbReference type="RefSeq" id="XP_040726169.1">
    <property type="nucleotide sequence ID" value="XM_040868287.1"/>
</dbReference>
<evidence type="ECO:0000256" key="3">
    <source>
        <dbReference type="ARBA" id="ARBA00022448"/>
    </source>
</evidence>
<dbReference type="GO" id="GO:0030150">
    <property type="term" value="P:protein import into mitochondrial matrix"/>
    <property type="evidence" value="ECO:0007669"/>
    <property type="project" value="UniProtKB-UniRule"/>
</dbReference>
<dbReference type="GO" id="GO:0001405">
    <property type="term" value="C:PAM complex, Tim23 associated import motor"/>
    <property type="evidence" value="ECO:0007669"/>
    <property type="project" value="UniProtKB-UniRule"/>
</dbReference>